<dbReference type="GO" id="GO:0003677">
    <property type="term" value="F:DNA binding"/>
    <property type="evidence" value="ECO:0007669"/>
    <property type="project" value="UniProtKB-KW"/>
</dbReference>
<dbReference type="Pfam" id="PF05270">
    <property type="entry name" value="AbfB"/>
    <property type="match status" value="1"/>
</dbReference>
<evidence type="ECO:0000259" key="8">
    <source>
        <dbReference type="Pfam" id="PF05270"/>
    </source>
</evidence>
<keyword evidence="2 5" id="KW-0731">Sigma factor</keyword>
<feature type="domain" description="RNA polymerase sigma-70 region 2" evidence="7">
    <location>
        <begin position="27"/>
        <end position="91"/>
    </location>
</feature>
<dbReference type="InterPro" id="IPR013325">
    <property type="entry name" value="RNA_pol_sigma_r2"/>
</dbReference>
<organism evidence="9 10">
    <name type="scientific">Actinoplanes friuliensis DSM 7358</name>
    <dbReference type="NCBI Taxonomy" id="1246995"/>
    <lineage>
        <taxon>Bacteria</taxon>
        <taxon>Bacillati</taxon>
        <taxon>Actinomycetota</taxon>
        <taxon>Actinomycetes</taxon>
        <taxon>Micromonosporales</taxon>
        <taxon>Micromonosporaceae</taxon>
        <taxon>Actinoplanes</taxon>
    </lineage>
</organism>
<protein>
    <recommendedName>
        <fullName evidence="5">RNA polymerase sigma factor</fullName>
    </recommendedName>
</protein>
<evidence type="ECO:0000256" key="6">
    <source>
        <dbReference type="SAM" id="MobiDB-lite"/>
    </source>
</evidence>
<dbReference type="InterPro" id="IPR014284">
    <property type="entry name" value="RNA_pol_sigma-70_dom"/>
</dbReference>
<dbReference type="GO" id="GO:0046373">
    <property type="term" value="P:L-arabinose metabolic process"/>
    <property type="evidence" value="ECO:0007669"/>
    <property type="project" value="InterPro"/>
</dbReference>
<dbReference type="STRING" id="1246995.AFR_14915"/>
<evidence type="ECO:0000313" key="10">
    <source>
        <dbReference type="Proteomes" id="UP000017746"/>
    </source>
</evidence>
<dbReference type="PANTHER" id="PTHR43133:SF8">
    <property type="entry name" value="RNA POLYMERASE SIGMA FACTOR HI_1459-RELATED"/>
    <property type="match status" value="1"/>
</dbReference>
<name>U5VZX0_9ACTN</name>
<evidence type="ECO:0000256" key="4">
    <source>
        <dbReference type="ARBA" id="ARBA00023163"/>
    </source>
</evidence>
<gene>
    <name evidence="9" type="ORF">AFR_14915</name>
</gene>
<dbReference type="InterPro" id="IPR036195">
    <property type="entry name" value="AbfB_ABD_sf"/>
</dbReference>
<evidence type="ECO:0000259" key="7">
    <source>
        <dbReference type="Pfam" id="PF04542"/>
    </source>
</evidence>
<dbReference type="AlphaFoldDB" id="U5VZX0"/>
<sequence>MRTTRTSDAAVVADAQAGDRRALEQLATTYLPLVYTIVRRGLGDDPDVDDVVQDVMLRALRKLPKLRTPDTFRAWLAAIAIRQVGTYQHRRERITGRIAAIEEAAELADPRSPSAEVTALQVDLSRQRRQAERAGHWLDPDDQVLLSLWWLEIADQLTRADVAAALGLSLAHAGVRVQRMRTQLETSRALVAALDRRPRCPQLAAAAEKWDGTPSPLWRKRLTRHVRTCPVCTRASEALVSTERLLPAFALLSVPVGLGLAVLGKLALDGAAVAGAAPVALLGPAGPSVVPVAKVGLLGQLVQGAALHPVISTIATGALVAGAAITTVQLAVPSPPIPRVATGPARTITAPTGTPGFGTPGTGAPSAGTPSAGRPGTTTPGAGTPGAGTSGGGNPGAGGTPAAGGEVDTGPLSLESQNAAGRFVAGVDSLGVLVGPGSATDAAASFTAVEGLADTRCVSFRAADGRFLRHASWRVRLDRDAGTALFRGDATFCPRTGSVAGSVALEASNYPGWFVRHRGDELWVDQSDGSAAFLADGSFRVRPPLTR</sequence>
<evidence type="ECO:0000313" key="9">
    <source>
        <dbReference type="EMBL" id="AGZ41265.1"/>
    </source>
</evidence>
<feature type="region of interest" description="Disordered" evidence="6">
    <location>
        <begin position="342"/>
        <end position="413"/>
    </location>
</feature>
<dbReference type="GO" id="GO:0016987">
    <property type="term" value="F:sigma factor activity"/>
    <property type="evidence" value="ECO:0007669"/>
    <property type="project" value="UniProtKB-KW"/>
</dbReference>
<dbReference type="SUPFAM" id="SSF88946">
    <property type="entry name" value="Sigma2 domain of RNA polymerase sigma factors"/>
    <property type="match status" value="1"/>
</dbReference>
<dbReference type="InterPro" id="IPR007627">
    <property type="entry name" value="RNA_pol_sigma70_r2"/>
</dbReference>
<reference evidence="9 10" key="1">
    <citation type="journal article" date="2014" name="J. Biotechnol.">
        <title>Complete genome sequence of the actinobacterium Actinoplanes friuliensis HAG 010964, producer of the lipopeptide antibiotic friulimycin.</title>
        <authorList>
            <person name="Ruckert C."/>
            <person name="Szczepanowski R."/>
            <person name="Albersmeier A."/>
            <person name="Goesmann A."/>
            <person name="Fischer N."/>
            <person name="Steinkamper A."/>
            <person name="Puhler A."/>
            <person name="Biener R."/>
            <person name="Schwartz D."/>
            <person name="Kalinowski J."/>
        </authorList>
    </citation>
    <scope>NUCLEOTIDE SEQUENCE [LARGE SCALE GENOMIC DNA]</scope>
    <source>
        <strain evidence="9 10">DSM 7358</strain>
    </source>
</reference>
<dbReference type="Pfam" id="PF04542">
    <property type="entry name" value="Sigma70_r2"/>
    <property type="match status" value="1"/>
</dbReference>
<dbReference type="GO" id="GO:0006352">
    <property type="term" value="P:DNA-templated transcription initiation"/>
    <property type="evidence" value="ECO:0007669"/>
    <property type="project" value="InterPro"/>
</dbReference>
<proteinExistence type="inferred from homology"/>
<feature type="compositionally biased region" description="Low complexity" evidence="6">
    <location>
        <begin position="362"/>
        <end position="382"/>
    </location>
</feature>
<dbReference type="PROSITE" id="PS01063">
    <property type="entry name" value="SIGMA70_ECF"/>
    <property type="match status" value="1"/>
</dbReference>
<keyword evidence="3 5" id="KW-0238">DNA-binding</keyword>
<dbReference type="KEGG" id="afs:AFR_14915"/>
<dbReference type="Gene3D" id="2.80.10.50">
    <property type="match status" value="1"/>
</dbReference>
<dbReference type="CDD" id="cd23399">
    <property type="entry name" value="beta-trefoil_ABD_ABFB"/>
    <property type="match status" value="1"/>
</dbReference>
<dbReference type="InterPro" id="IPR007934">
    <property type="entry name" value="AbfB_ABD"/>
</dbReference>
<dbReference type="Gene3D" id="1.10.1740.10">
    <property type="match status" value="1"/>
</dbReference>
<dbReference type="EMBL" id="CP006272">
    <property type="protein sequence ID" value="AGZ41265.1"/>
    <property type="molecule type" value="Genomic_DNA"/>
</dbReference>
<dbReference type="GO" id="GO:0046556">
    <property type="term" value="F:alpha-L-arabinofuranosidase activity"/>
    <property type="evidence" value="ECO:0007669"/>
    <property type="project" value="InterPro"/>
</dbReference>
<dbReference type="InterPro" id="IPR039425">
    <property type="entry name" value="RNA_pol_sigma-70-like"/>
</dbReference>
<comment type="similarity">
    <text evidence="5">Belongs to the sigma-70 factor family. ECF subfamily.</text>
</comment>
<keyword evidence="10" id="KW-1185">Reference proteome</keyword>
<dbReference type="RefSeq" id="WP_023361324.1">
    <property type="nucleotide sequence ID" value="NC_022657.1"/>
</dbReference>
<feature type="domain" description="Alpha-L-arabinofuranosidase B arabinose-binding" evidence="8">
    <location>
        <begin position="413"/>
        <end position="541"/>
    </location>
</feature>
<dbReference type="NCBIfam" id="TIGR02937">
    <property type="entry name" value="sigma70-ECF"/>
    <property type="match status" value="1"/>
</dbReference>
<dbReference type="PATRIC" id="fig|1246995.3.peg.3029"/>
<feature type="compositionally biased region" description="Gly residues" evidence="6">
    <location>
        <begin position="383"/>
        <end position="402"/>
    </location>
</feature>
<evidence type="ECO:0000256" key="2">
    <source>
        <dbReference type="ARBA" id="ARBA00023082"/>
    </source>
</evidence>
<dbReference type="HOGENOM" id="CLU_505203_0_0_11"/>
<dbReference type="PANTHER" id="PTHR43133">
    <property type="entry name" value="RNA POLYMERASE ECF-TYPE SIGMA FACTO"/>
    <property type="match status" value="1"/>
</dbReference>
<accession>U5VZX0</accession>
<evidence type="ECO:0000256" key="3">
    <source>
        <dbReference type="ARBA" id="ARBA00023125"/>
    </source>
</evidence>
<evidence type="ECO:0000256" key="5">
    <source>
        <dbReference type="RuleBase" id="RU000716"/>
    </source>
</evidence>
<dbReference type="eggNOG" id="COG1595">
    <property type="taxonomic scope" value="Bacteria"/>
</dbReference>
<dbReference type="OrthoDB" id="8611574at2"/>
<keyword evidence="4 5" id="KW-0804">Transcription</keyword>
<dbReference type="SUPFAM" id="SSF110221">
    <property type="entry name" value="AbfB domain"/>
    <property type="match status" value="1"/>
</dbReference>
<dbReference type="Proteomes" id="UP000017746">
    <property type="component" value="Chromosome"/>
</dbReference>
<dbReference type="InterPro" id="IPR000838">
    <property type="entry name" value="RNA_pol_sigma70_ECF_CS"/>
</dbReference>
<evidence type="ECO:0000256" key="1">
    <source>
        <dbReference type="ARBA" id="ARBA00023015"/>
    </source>
</evidence>
<keyword evidence="1 5" id="KW-0805">Transcription regulation</keyword>